<dbReference type="InterPro" id="IPR035897">
    <property type="entry name" value="Toll_tir_struct_dom_sf"/>
</dbReference>
<proteinExistence type="predicted"/>
<reference evidence="5" key="1">
    <citation type="journal article" date="2011" name="Stand. Genomic Sci.">
        <title>Genome sequence of the filamentous, gliding Thiothrix nivea neotype strain (JP2(T)).</title>
        <authorList>
            <person name="Lapidus A."/>
            <person name="Nolan M."/>
            <person name="Lucas S."/>
            <person name="Glavina Del Rio T."/>
            <person name="Tice H."/>
            <person name="Cheng J.F."/>
            <person name="Tapia R."/>
            <person name="Han C."/>
            <person name="Goodwin L."/>
            <person name="Pitluck S."/>
            <person name="Liolios K."/>
            <person name="Pagani I."/>
            <person name="Ivanova N."/>
            <person name="Huntemann M."/>
            <person name="Mavromatis K."/>
            <person name="Mikhailova N."/>
            <person name="Pati A."/>
            <person name="Chen A."/>
            <person name="Palaniappan K."/>
            <person name="Land M."/>
            <person name="Brambilla E.M."/>
            <person name="Rohde M."/>
            <person name="Abt B."/>
            <person name="Verbarg S."/>
            <person name="Goker M."/>
            <person name="Bristow J."/>
            <person name="Eisen J.A."/>
            <person name="Markowitz V."/>
            <person name="Hugenholtz P."/>
            <person name="Kyrpides N.C."/>
            <person name="Klenk H.P."/>
            <person name="Woyke T."/>
        </authorList>
    </citation>
    <scope>NUCLEOTIDE SEQUENCE [LARGE SCALE GENOMIC DNA]</scope>
    <source>
        <strain evidence="5">ATCC 35100 / DSM 5205 / JP2</strain>
    </source>
</reference>
<dbReference type="Pfam" id="PF13676">
    <property type="entry name" value="TIR_2"/>
    <property type="match status" value="1"/>
</dbReference>
<feature type="transmembrane region" description="Helical" evidence="2">
    <location>
        <begin position="169"/>
        <end position="190"/>
    </location>
</feature>
<dbReference type="Gene3D" id="3.40.50.10140">
    <property type="entry name" value="Toll/interleukin-1 receptor homology (TIR) domain"/>
    <property type="match status" value="1"/>
</dbReference>
<gene>
    <name evidence="4" type="ORF">Thini_1715</name>
</gene>
<dbReference type="EMBL" id="JH651384">
    <property type="protein sequence ID" value="EIJ34298.1"/>
    <property type="molecule type" value="Genomic_DNA"/>
</dbReference>
<name>A0A656HBS2_THINJ</name>
<keyword evidence="2" id="KW-1133">Transmembrane helix</keyword>
<evidence type="ECO:0000313" key="4">
    <source>
        <dbReference type="EMBL" id="EIJ34298.1"/>
    </source>
</evidence>
<dbReference type="InterPro" id="IPR011990">
    <property type="entry name" value="TPR-like_helical_dom_sf"/>
</dbReference>
<dbReference type="Proteomes" id="UP000005317">
    <property type="component" value="Unassembled WGS sequence"/>
</dbReference>
<evidence type="ECO:0000256" key="1">
    <source>
        <dbReference type="SAM" id="MobiDB-lite"/>
    </source>
</evidence>
<dbReference type="GO" id="GO:0007165">
    <property type="term" value="P:signal transduction"/>
    <property type="evidence" value="ECO:0007669"/>
    <property type="project" value="InterPro"/>
</dbReference>
<dbReference type="RefSeq" id="WP_002708231.1">
    <property type="nucleotide sequence ID" value="NZ_JH651384.1"/>
</dbReference>
<dbReference type="SUPFAM" id="SSF81901">
    <property type="entry name" value="HCP-like"/>
    <property type="match status" value="1"/>
</dbReference>
<evidence type="ECO:0000256" key="2">
    <source>
        <dbReference type="SAM" id="Phobius"/>
    </source>
</evidence>
<dbReference type="Gene3D" id="1.25.40.10">
    <property type="entry name" value="Tetratricopeptide repeat domain"/>
    <property type="match status" value="1"/>
</dbReference>
<dbReference type="OrthoDB" id="5625489at2"/>
<dbReference type="PROSITE" id="PS50104">
    <property type="entry name" value="TIR"/>
    <property type="match status" value="1"/>
</dbReference>
<keyword evidence="2" id="KW-0472">Membrane</keyword>
<sequence length="303" mass="33581" precursor="true">MIAVIPKSHAANRMTDIFISYSRNDQQWVAKLAKALEDVGYSVWWDTQLLAGDDFHRTIPAVLEEARCAIVVWSKVSIDRQWVRAEAYRANEREVLVPVRIEEVQIPLPFNLLHAEDMKRWNGKADDPAFRRLLGAIARHCPLTQSIVADEPLPKPESKPDSHPPKRSMTGWLAMAGIATVVAIAIFLFLDRISGKQTVTPPAVVEEAAKPAPPPEPTTEEKLKQAREWLESEDATKEKQAVEQLQPLADAGNAEAKRLLGISHFRGLAGMKADTANGCTLYKEAADAGNEKAKDIHAKLCSK</sequence>
<evidence type="ECO:0000313" key="5">
    <source>
        <dbReference type="Proteomes" id="UP000005317"/>
    </source>
</evidence>
<dbReference type="AlphaFoldDB" id="A0A656HBS2"/>
<organism evidence="4 5">
    <name type="scientific">Thiothrix nivea (strain ATCC 35100 / DSM 5205 / JP2)</name>
    <dbReference type="NCBI Taxonomy" id="870187"/>
    <lineage>
        <taxon>Bacteria</taxon>
        <taxon>Pseudomonadati</taxon>
        <taxon>Pseudomonadota</taxon>
        <taxon>Gammaproteobacteria</taxon>
        <taxon>Thiotrichales</taxon>
        <taxon>Thiotrichaceae</taxon>
        <taxon>Thiothrix</taxon>
    </lineage>
</organism>
<dbReference type="SMART" id="SM00255">
    <property type="entry name" value="TIR"/>
    <property type="match status" value="1"/>
</dbReference>
<evidence type="ECO:0000259" key="3">
    <source>
        <dbReference type="PROSITE" id="PS50104"/>
    </source>
</evidence>
<protein>
    <submittedName>
        <fullName evidence="4">TIR protein</fullName>
    </submittedName>
</protein>
<keyword evidence="5" id="KW-1185">Reference proteome</keyword>
<dbReference type="InterPro" id="IPR000157">
    <property type="entry name" value="TIR_dom"/>
</dbReference>
<feature type="region of interest" description="Disordered" evidence="1">
    <location>
        <begin position="148"/>
        <end position="168"/>
    </location>
</feature>
<dbReference type="SUPFAM" id="SSF52200">
    <property type="entry name" value="Toll/Interleukin receptor TIR domain"/>
    <property type="match status" value="1"/>
</dbReference>
<accession>A0A656HBS2</accession>
<feature type="domain" description="TIR" evidence="3">
    <location>
        <begin position="13"/>
        <end position="137"/>
    </location>
</feature>
<keyword evidence="2" id="KW-0812">Transmembrane</keyword>
<feature type="compositionally biased region" description="Basic and acidic residues" evidence="1">
    <location>
        <begin position="152"/>
        <end position="164"/>
    </location>
</feature>